<dbReference type="Proteomes" id="UP001589896">
    <property type="component" value="Unassembled WGS sequence"/>
</dbReference>
<feature type="transmembrane region" description="Helical" evidence="1">
    <location>
        <begin position="38"/>
        <end position="59"/>
    </location>
</feature>
<name>A0ABV6RUA0_9GAMM</name>
<dbReference type="RefSeq" id="WP_386672378.1">
    <property type="nucleotide sequence ID" value="NZ_JBHLTG010000005.1"/>
</dbReference>
<evidence type="ECO:0000313" key="3">
    <source>
        <dbReference type="Proteomes" id="UP001589896"/>
    </source>
</evidence>
<comment type="caution">
    <text evidence="2">The sequence shown here is derived from an EMBL/GenBank/DDBJ whole genome shotgun (WGS) entry which is preliminary data.</text>
</comment>
<protein>
    <submittedName>
        <fullName evidence="2">DUF3180 domain-containing protein</fullName>
    </submittedName>
</protein>
<feature type="transmembrane region" description="Helical" evidence="1">
    <location>
        <begin position="79"/>
        <end position="102"/>
    </location>
</feature>
<evidence type="ECO:0000256" key="1">
    <source>
        <dbReference type="SAM" id="Phobius"/>
    </source>
</evidence>
<feature type="transmembrane region" description="Helical" evidence="1">
    <location>
        <begin position="114"/>
        <end position="134"/>
    </location>
</feature>
<dbReference type="EMBL" id="JBHLTG010000005">
    <property type="protein sequence ID" value="MFC0680546.1"/>
    <property type="molecule type" value="Genomic_DNA"/>
</dbReference>
<accession>A0ABV6RUA0</accession>
<dbReference type="InterPro" id="IPR021517">
    <property type="entry name" value="DUF3180"/>
</dbReference>
<evidence type="ECO:0000313" key="2">
    <source>
        <dbReference type="EMBL" id="MFC0680546.1"/>
    </source>
</evidence>
<sequence length="156" mass="15711">MKHTRPSTMIIFAVIGVVGGWFLDAALAAMGEPVVVPPYSLAVVLTILAVLVVVAAVPVRRAVKDGTRVDPFYAMRVVVLAKASTLTASLLAGGAVGILVYLLSRPVVPGPGSALMALAAAGGAIALLVGGLIAERMCTVPPEDEDKDGPAGVTAA</sequence>
<keyword evidence="3" id="KW-1185">Reference proteome</keyword>
<keyword evidence="1" id="KW-0812">Transmembrane</keyword>
<keyword evidence="1" id="KW-0472">Membrane</keyword>
<proteinExistence type="predicted"/>
<gene>
    <name evidence="2" type="ORF">ACFFGH_22170</name>
</gene>
<organism evidence="2 3">
    <name type="scientific">Lysobacter korlensis</name>
    <dbReference type="NCBI Taxonomy" id="553636"/>
    <lineage>
        <taxon>Bacteria</taxon>
        <taxon>Pseudomonadati</taxon>
        <taxon>Pseudomonadota</taxon>
        <taxon>Gammaproteobacteria</taxon>
        <taxon>Lysobacterales</taxon>
        <taxon>Lysobacteraceae</taxon>
        <taxon>Lysobacter</taxon>
    </lineage>
</organism>
<keyword evidence="1" id="KW-1133">Transmembrane helix</keyword>
<dbReference type="Pfam" id="PF11377">
    <property type="entry name" value="DUF3180"/>
    <property type="match status" value="1"/>
</dbReference>
<reference evidence="2 3" key="1">
    <citation type="submission" date="2024-09" db="EMBL/GenBank/DDBJ databases">
        <authorList>
            <person name="Sun Q."/>
            <person name="Mori K."/>
        </authorList>
    </citation>
    <scope>NUCLEOTIDE SEQUENCE [LARGE SCALE GENOMIC DNA]</scope>
    <source>
        <strain evidence="2 3">KCTC 23076</strain>
    </source>
</reference>